<reference evidence="1" key="2">
    <citation type="journal article" date="2015" name="Fish Shellfish Immunol.">
        <title>Early steps in the European eel (Anguilla anguilla)-Vibrio vulnificus interaction in the gills: Role of the RtxA13 toxin.</title>
        <authorList>
            <person name="Callol A."/>
            <person name="Pajuelo D."/>
            <person name="Ebbesson L."/>
            <person name="Teles M."/>
            <person name="MacKenzie S."/>
            <person name="Amaro C."/>
        </authorList>
    </citation>
    <scope>NUCLEOTIDE SEQUENCE</scope>
</reference>
<dbReference type="EMBL" id="GBXM01074751">
    <property type="protein sequence ID" value="JAH33826.1"/>
    <property type="molecule type" value="Transcribed_RNA"/>
</dbReference>
<sequence length="45" mass="5071">MCDKYIREQPIRHAPSVMLRSNKGKGFFCVCGSATEITHAMIKNT</sequence>
<dbReference type="AlphaFoldDB" id="A0A0E9RXG3"/>
<proteinExistence type="predicted"/>
<name>A0A0E9RXG3_ANGAN</name>
<organism evidence="1">
    <name type="scientific">Anguilla anguilla</name>
    <name type="common">European freshwater eel</name>
    <name type="synonym">Muraena anguilla</name>
    <dbReference type="NCBI Taxonomy" id="7936"/>
    <lineage>
        <taxon>Eukaryota</taxon>
        <taxon>Metazoa</taxon>
        <taxon>Chordata</taxon>
        <taxon>Craniata</taxon>
        <taxon>Vertebrata</taxon>
        <taxon>Euteleostomi</taxon>
        <taxon>Actinopterygii</taxon>
        <taxon>Neopterygii</taxon>
        <taxon>Teleostei</taxon>
        <taxon>Anguilliformes</taxon>
        <taxon>Anguillidae</taxon>
        <taxon>Anguilla</taxon>
    </lineage>
</organism>
<accession>A0A0E9RXG3</accession>
<reference evidence="1" key="1">
    <citation type="submission" date="2014-11" db="EMBL/GenBank/DDBJ databases">
        <authorList>
            <person name="Amaro Gonzalez C."/>
        </authorList>
    </citation>
    <scope>NUCLEOTIDE SEQUENCE</scope>
</reference>
<evidence type="ECO:0000313" key="1">
    <source>
        <dbReference type="EMBL" id="JAH33826.1"/>
    </source>
</evidence>
<protein>
    <submittedName>
        <fullName evidence="1">Uncharacterized protein</fullName>
    </submittedName>
</protein>